<sequence length="191" mass="22161">MNSNKLLHRIEELTKTVSEKEDEIGRIYVQFKDETDTFKKRIMQKQSEVDDAKKYSEILEKELHKLKMQSGECLMKQEKVQDHLPNGGSFVLSVPNYAVQVELADALAKYEQSMRQISILEEKISTMEGESRCLGSLRHEVQTLRLRYENLLEAHGEKIERVEELELDLADLKKLLKDQAGRAFLVPKILD</sequence>
<feature type="coiled-coil region" evidence="1">
    <location>
        <begin position="103"/>
        <end position="182"/>
    </location>
</feature>
<dbReference type="Pfam" id="PF12325">
    <property type="entry name" value="TMF_TATA_bd"/>
    <property type="match status" value="1"/>
</dbReference>
<dbReference type="InterPro" id="IPR022091">
    <property type="entry name" value="TMF_TATA-bd"/>
</dbReference>
<accession>A0A0R3RS67</accession>
<name>A0A0R3RS67_9BILA</name>
<evidence type="ECO:0000259" key="2">
    <source>
        <dbReference type="Pfam" id="PF12325"/>
    </source>
</evidence>
<dbReference type="AlphaFoldDB" id="A0A0R3RS67"/>
<evidence type="ECO:0000256" key="1">
    <source>
        <dbReference type="SAM" id="Coils"/>
    </source>
</evidence>
<evidence type="ECO:0000313" key="4">
    <source>
        <dbReference type="WBParaSite" id="EEL_0000464401-mRNA-1"/>
    </source>
</evidence>
<organism evidence="3 4">
    <name type="scientific">Elaeophora elaphi</name>
    <dbReference type="NCBI Taxonomy" id="1147741"/>
    <lineage>
        <taxon>Eukaryota</taxon>
        <taxon>Metazoa</taxon>
        <taxon>Ecdysozoa</taxon>
        <taxon>Nematoda</taxon>
        <taxon>Chromadorea</taxon>
        <taxon>Rhabditida</taxon>
        <taxon>Spirurina</taxon>
        <taxon>Spiruromorpha</taxon>
        <taxon>Filarioidea</taxon>
        <taxon>Onchocercidae</taxon>
        <taxon>Elaeophora</taxon>
    </lineage>
</organism>
<dbReference type="Proteomes" id="UP000050640">
    <property type="component" value="Unplaced"/>
</dbReference>
<feature type="coiled-coil region" evidence="1">
    <location>
        <begin position="3"/>
        <end position="69"/>
    </location>
</feature>
<keyword evidence="1" id="KW-0175">Coiled coil</keyword>
<dbReference type="WBParaSite" id="EEL_0000464401-mRNA-1">
    <property type="protein sequence ID" value="EEL_0000464401-mRNA-1"/>
    <property type="gene ID" value="EEL_0000464401"/>
</dbReference>
<keyword evidence="3" id="KW-1185">Reference proteome</keyword>
<protein>
    <submittedName>
        <fullName evidence="4">TMF_TATA_bd domain-containing protein</fullName>
    </submittedName>
</protein>
<feature type="domain" description="TATA element modulatory factor 1 TATA binding" evidence="2">
    <location>
        <begin position="100"/>
        <end position="180"/>
    </location>
</feature>
<proteinExistence type="predicted"/>
<evidence type="ECO:0000313" key="3">
    <source>
        <dbReference type="Proteomes" id="UP000050640"/>
    </source>
</evidence>
<reference evidence="4" key="1">
    <citation type="submission" date="2017-02" db="UniProtKB">
        <authorList>
            <consortium name="WormBaseParasite"/>
        </authorList>
    </citation>
    <scope>IDENTIFICATION</scope>
</reference>
<dbReference type="STRING" id="1147741.A0A0R3RS67"/>